<feature type="chain" id="PRO_5040760005" evidence="1">
    <location>
        <begin position="25"/>
        <end position="66"/>
    </location>
</feature>
<accession>A0A9X2P2A3</accession>
<dbReference type="EMBL" id="JANSUY010000002">
    <property type="protein sequence ID" value="MCR9014544.1"/>
    <property type="molecule type" value="Genomic_DNA"/>
</dbReference>
<feature type="signal peptide" evidence="1">
    <location>
        <begin position="1"/>
        <end position="24"/>
    </location>
</feature>
<keyword evidence="1" id="KW-0732">Signal</keyword>
<evidence type="ECO:0000313" key="3">
    <source>
        <dbReference type="Proteomes" id="UP001142175"/>
    </source>
</evidence>
<name>A0A9X2P2A3_9BACT</name>
<protein>
    <submittedName>
        <fullName evidence="2">Uncharacterized protein</fullName>
    </submittedName>
</protein>
<dbReference type="AlphaFoldDB" id="A0A9X2P2A3"/>
<proteinExistence type="predicted"/>
<evidence type="ECO:0000256" key="1">
    <source>
        <dbReference type="SAM" id="SignalP"/>
    </source>
</evidence>
<keyword evidence="3" id="KW-1185">Reference proteome</keyword>
<comment type="caution">
    <text evidence="2">The sequence shown here is derived from an EMBL/GenBank/DDBJ whole genome shotgun (WGS) entry which is preliminary data.</text>
</comment>
<dbReference type="RefSeq" id="WP_258422420.1">
    <property type="nucleotide sequence ID" value="NZ_JANSUY010000002.1"/>
</dbReference>
<gene>
    <name evidence="2" type="ORF">NU887_05815</name>
</gene>
<sequence>MKKILFGSLMVSFLLSPMVLFGQASIPPDTGFAAAEHLCPGSDRWITRCMFVSWPAECDPSIQEFC</sequence>
<evidence type="ECO:0000313" key="2">
    <source>
        <dbReference type="EMBL" id="MCR9014544.1"/>
    </source>
</evidence>
<dbReference type="Proteomes" id="UP001142175">
    <property type="component" value="Unassembled WGS sequence"/>
</dbReference>
<organism evidence="2 3">
    <name type="scientific">Aquiflexum gelatinilyticum</name>
    <dbReference type="NCBI Taxonomy" id="2961943"/>
    <lineage>
        <taxon>Bacteria</taxon>
        <taxon>Pseudomonadati</taxon>
        <taxon>Bacteroidota</taxon>
        <taxon>Cytophagia</taxon>
        <taxon>Cytophagales</taxon>
        <taxon>Cyclobacteriaceae</taxon>
        <taxon>Aquiflexum</taxon>
    </lineage>
</organism>
<reference evidence="2" key="1">
    <citation type="submission" date="2022-08" db="EMBL/GenBank/DDBJ databases">
        <authorList>
            <person name="Zhang D."/>
        </authorList>
    </citation>
    <scope>NUCLEOTIDE SEQUENCE</scope>
    <source>
        <strain evidence="2">XJ19-11</strain>
    </source>
</reference>